<reference evidence="1" key="1">
    <citation type="submission" date="2016-10" db="EMBL/GenBank/DDBJ databases">
        <title>Sequence of Gallionella enrichment culture.</title>
        <authorList>
            <person name="Poehlein A."/>
            <person name="Muehling M."/>
            <person name="Daniel R."/>
        </authorList>
    </citation>
    <scope>NUCLEOTIDE SEQUENCE</scope>
</reference>
<proteinExistence type="predicted"/>
<dbReference type="EMBL" id="MLJW01005923">
    <property type="protein sequence ID" value="OIQ67440.1"/>
    <property type="molecule type" value="Genomic_DNA"/>
</dbReference>
<evidence type="ECO:0000313" key="1">
    <source>
        <dbReference type="EMBL" id="OIQ67440.1"/>
    </source>
</evidence>
<name>A0A1J5P9M3_9ZZZZ</name>
<dbReference type="AlphaFoldDB" id="A0A1J5P9M3"/>
<sequence>MQRLHINIFVMPHPADIDAAFQPVDLRQAVGQKIIRVADRLILQVRAKPIGQRKTAVGEQIAARAPRHQIVARHRATH</sequence>
<comment type="caution">
    <text evidence="1">The sequence shown here is derived from an EMBL/GenBank/DDBJ whole genome shotgun (WGS) entry which is preliminary data.</text>
</comment>
<organism evidence="1">
    <name type="scientific">mine drainage metagenome</name>
    <dbReference type="NCBI Taxonomy" id="410659"/>
    <lineage>
        <taxon>unclassified sequences</taxon>
        <taxon>metagenomes</taxon>
        <taxon>ecological metagenomes</taxon>
    </lineage>
</organism>
<protein>
    <submittedName>
        <fullName evidence="1">Uncharacterized protein</fullName>
    </submittedName>
</protein>
<accession>A0A1J5P9M3</accession>
<gene>
    <name evidence="1" type="ORF">GALL_509810</name>
</gene>